<keyword evidence="2" id="KW-1185">Reference proteome</keyword>
<reference evidence="1 2" key="1">
    <citation type="journal article" date="2022" name="Plant J.">
        <title>Chromosome-level genome of Camellia lanceoleosa provides a valuable resource for understanding genome evolution and self-incompatibility.</title>
        <authorList>
            <person name="Gong W."/>
            <person name="Xiao S."/>
            <person name="Wang L."/>
            <person name="Liao Z."/>
            <person name="Chang Y."/>
            <person name="Mo W."/>
            <person name="Hu G."/>
            <person name="Li W."/>
            <person name="Zhao G."/>
            <person name="Zhu H."/>
            <person name="Hu X."/>
            <person name="Ji K."/>
            <person name="Xiang X."/>
            <person name="Song Q."/>
            <person name="Yuan D."/>
            <person name="Jin S."/>
            <person name="Zhang L."/>
        </authorList>
    </citation>
    <scope>NUCLEOTIDE SEQUENCE [LARGE SCALE GENOMIC DNA]</scope>
    <source>
        <strain evidence="1">SQ_2022a</strain>
    </source>
</reference>
<protein>
    <submittedName>
        <fullName evidence="1">Uncharacterized protein</fullName>
    </submittedName>
</protein>
<accession>A0ACC0FHD8</accession>
<sequence>MKHLFRRLHIGSGFNDHHHHHHHHHRRHPSPPPTVPPPAQSSADSSSSSSSSGGLVATRAVDSVEVLADRIDLPCMLVKGSYYTGTDEGAVNLIKFDNGSADYAETINNFCPMLEEGTGAVAVSPDLGGLVKVAVQIQ</sequence>
<dbReference type="EMBL" id="CM045771">
    <property type="protein sequence ID" value="KAI7988095.1"/>
    <property type="molecule type" value="Genomic_DNA"/>
</dbReference>
<gene>
    <name evidence="1" type="ORF">LOK49_LG13G02249</name>
</gene>
<comment type="caution">
    <text evidence="1">The sequence shown here is derived from an EMBL/GenBank/DDBJ whole genome shotgun (WGS) entry which is preliminary data.</text>
</comment>
<name>A0ACC0FHD8_9ERIC</name>
<evidence type="ECO:0000313" key="1">
    <source>
        <dbReference type="EMBL" id="KAI7988095.1"/>
    </source>
</evidence>
<proteinExistence type="predicted"/>
<evidence type="ECO:0000313" key="2">
    <source>
        <dbReference type="Proteomes" id="UP001060215"/>
    </source>
</evidence>
<dbReference type="Proteomes" id="UP001060215">
    <property type="component" value="Chromosome 14"/>
</dbReference>
<organism evidence="1 2">
    <name type="scientific">Camellia lanceoleosa</name>
    <dbReference type="NCBI Taxonomy" id="1840588"/>
    <lineage>
        <taxon>Eukaryota</taxon>
        <taxon>Viridiplantae</taxon>
        <taxon>Streptophyta</taxon>
        <taxon>Embryophyta</taxon>
        <taxon>Tracheophyta</taxon>
        <taxon>Spermatophyta</taxon>
        <taxon>Magnoliopsida</taxon>
        <taxon>eudicotyledons</taxon>
        <taxon>Gunneridae</taxon>
        <taxon>Pentapetalae</taxon>
        <taxon>asterids</taxon>
        <taxon>Ericales</taxon>
        <taxon>Theaceae</taxon>
        <taxon>Camellia</taxon>
    </lineage>
</organism>